<dbReference type="AlphaFoldDB" id="A0A0F5FT77"/>
<dbReference type="SFLD" id="SFLDG01150">
    <property type="entry name" value="Main.1:_Beta-like"/>
    <property type="match status" value="1"/>
</dbReference>
<dbReference type="Gene3D" id="1.20.1050.10">
    <property type="match status" value="1"/>
</dbReference>
<evidence type="ECO:0000313" key="6">
    <source>
        <dbReference type="Proteomes" id="UP000033632"/>
    </source>
</evidence>
<dbReference type="InterPro" id="IPR010987">
    <property type="entry name" value="Glutathione-S-Trfase_C-like"/>
</dbReference>
<dbReference type="GO" id="GO:0016740">
    <property type="term" value="F:transferase activity"/>
    <property type="evidence" value="ECO:0007669"/>
    <property type="project" value="UniProtKB-KW"/>
</dbReference>
<dbReference type="EMBL" id="JZEX01000097">
    <property type="protein sequence ID" value="KKB12059.1"/>
    <property type="molecule type" value="Genomic_DNA"/>
</dbReference>
<proteinExistence type="inferred from homology"/>
<feature type="domain" description="GST N-terminal" evidence="3">
    <location>
        <begin position="1"/>
        <end position="65"/>
    </location>
</feature>
<organism evidence="5 6">
    <name type="scientific">Devosia geojensis</name>
    <dbReference type="NCBI Taxonomy" id="443610"/>
    <lineage>
        <taxon>Bacteria</taxon>
        <taxon>Pseudomonadati</taxon>
        <taxon>Pseudomonadota</taxon>
        <taxon>Alphaproteobacteria</taxon>
        <taxon>Hyphomicrobiales</taxon>
        <taxon>Devosiaceae</taxon>
        <taxon>Devosia</taxon>
    </lineage>
</organism>
<dbReference type="InterPro" id="IPR004045">
    <property type="entry name" value="Glutathione_S-Trfase_N"/>
</dbReference>
<dbReference type="SUPFAM" id="SSF52833">
    <property type="entry name" value="Thioredoxin-like"/>
    <property type="match status" value="1"/>
</dbReference>
<evidence type="ECO:0000259" key="4">
    <source>
        <dbReference type="PROSITE" id="PS50405"/>
    </source>
</evidence>
<dbReference type="InterPro" id="IPR040079">
    <property type="entry name" value="Glutathione_S-Trfase"/>
</dbReference>
<dbReference type="SFLD" id="SFLDS00019">
    <property type="entry name" value="Glutathione_Transferase_(cytos"/>
    <property type="match status" value="1"/>
</dbReference>
<reference evidence="5 6" key="1">
    <citation type="submission" date="2015-03" db="EMBL/GenBank/DDBJ databases">
        <authorList>
            <person name="Hassan Y.I."/>
            <person name="Lepp D."/>
            <person name="Li X.-Z."/>
            <person name="Zhou T."/>
        </authorList>
    </citation>
    <scope>NUCLEOTIDE SEQUENCE [LARGE SCALE GENOMIC DNA]</scope>
    <source>
        <strain evidence="5 6">BD-c194</strain>
    </source>
</reference>
<evidence type="ECO:0008006" key="7">
    <source>
        <dbReference type="Google" id="ProtNLM"/>
    </source>
</evidence>
<name>A0A0F5FT77_9HYPH</name>
<dbReference type="SUPFAM" id="SSF47616">
    <property type="entry name" value="GST C-terminal domain-like"/>
    <property type="match status" value="1"/>
</dbReference>
<gene>
    <name evidence="5" type="ORF">VE25_09445</name>
</gene>
<dbReference type="Gene3D" id="3.40.30.10">
    <property type="entry name" value="Glutaredoxin"/>
    <property type="match status" value="1"/>
</dbReference>
<evidence type="ECO:0000256" key="1">
    <source>
        <dbReference type="ARBA" id="ARBA00007409"/>
    </source>
</evidence>
<protein>
    <recommendedName>
        <fullName evidence="7">Glutathione S-transferase</fullName>
    </recommendedName>
</protein>
<dbReference type="Proteomes" id="UP000033632">
    <property type="component" value="Unassembled WGS sequence"/>
</dbReference>
<comment type="similarity">
    <text evidence="1">Belongs to the GST superfamily.</text>
</comment>
<dbReference type="PANTHER" id="PTHR44051:SF19">
    <property type="entry name" value="DISULFIDE-BOND OXIDOREDUCTASE YFCG"/>
    <property type="match status" value="1"/>
</dbReference>
<evidence type="ECO:0000313" key="5">
    <source>
        <dbReference type="EMBL" id="KKB12059.1"/>
    </source>
</evidence>
<dbReference type="STRING" id="443610.VE25_09445"/>
<dbReference type="InterPro" id="IPR036282">
    <property type="entry name" value="Glutathione-S-Trfase_C_sf"/>
</dbReference>
<keyword evidence="2" id="KW-0808">Transferase</keyword>
<sequence length="198" mass="22110">MWALEELGLDYEHVPLGGSYKGLDNPAYLALNPNGLVPTLQDGDLTVWESHATVRYLAAAYGAGTLWPQDVRERAIADQWTDWTATTYQPAWVKVFWSAVRTPVEQQDLVIIADGLAATGKCLAILDRQLDARPFLAGGSLTYADIVAGVSLYRWFTMEIERPAAPNVARWYERLSEREAFRKAVMVSYAELVGRLAF</sequence>
<evidence type="ECO:0000256" key="2">
    <source>
        <dbReference type="ARBA" id="ARBA00022679"/>
    </source>
</evidence>
<dbReference type="FunFam" id="3.40.30.10:FF:000039">
    <property type="entry name" value="Glutathione S-transferase domain"/>
    <property type="match status" value="1"/>
</dbReference>
<evidence type="ECO:0000259" key="3">
    <source>
        <dbReference type="PROSITE" id="PS50404"/>
    </source>
</evidence>
<dbReference type="Pfam" id="PF02798">
    <property type="entry name" value="GST_N"/>
    <property type="match status" value="1"/>
</dbReference>
<dbReference type="PATRIC" id="fig|443610.3.peg.55"/>
<keyword evidence="6" id="KW-1185">Reference proteome</keyword>
<comment type="caution">
    <text evidence="5">The sequence shown here is derived from an EMBL/GenBank/DDBJ whole genome shotgun (WGS) entry which is preliminary data.</text>
</comment>
<dbReference type="InterPro" id="IPR036249">
    <property type="entry name" value="Thioredoxin-like_sf"/>
</dbReference>
<accession>A0A0F5FT77</accession>
<feature type="domain" description="GST C-terminal" evidence="4">
    <location>
        <begin position="70"/>
        <end position="196"/>
    </location>
</feature>
<dbReference type="SFLD" id="SFLDG00358">
    <property type="entry name" value="Main_(cytGST)"/>
    <property type="match status" value="1"/>
</dbReference>
<dbReference type="PROSITE" id="PS50404">
    <property type="entry name" value="GST_NTER"/>
    <property type="match status" value="1"/>
</dbReference>
<dbReference type="PANTHER" id="PTHR44051">
    <property type="entry name" value="GLUTATHIONE S-TRANSFERASE-RELATED"/>
    <property type="match status" value="1"/>
</dbReference>
<dbReference type="PROSITE" id="PS50405">
    <property type="entry name" value="GST_CTER"/>
    <property type="match status" value="1"/>
</dbReference>
<dbReference type="Pfam" id="PF13410">
    <property type="entry name" value="GST_C_2"/>
    <property type="match status" value="1"/>
</dbReference>